<dbReference type="EMBL" id="AKRT01000464">
    <property type="protein sequence ID" value="EIR13448.1"/>
    <property type="molecule type" value="Genomic_DNA"/>
</dbReference>
<comment type="caution">
    <text evidence="2">The sequence shown here is derived from an EMBL/GenBank/DDBJ whole genome shotgun (WGS) entry which is preliminary data.</text>
</comment>
<dbReference type="AlphaFoldDB" id="A0AB72ZEF8"/>
<keyword evidence="1" id="KW-0812">Transmembrane</keyword>
<feature type="transmembrane region" description="Helical" evidence="1">
    <location>
        <begin position="12"/>
        <end position="33"/>
    </location>
</feature>
<accession>A0AB72ZEF8</accession>
<keyword evidence="1" id="KW-1133">Transmembrane helix</keyword>
<reference evidence="2 3" key="1">
    <citation type="submission" date="2012-05" db="EMBL/GenBank/DDBJ databases">
        <title>Genome sequence of Yersinia Pestis PY-08.</title>
        <authorList>
            <person name="Santana-Cruz I."/>
            <person name="Sengamalay N."/>
            <person name="McCracken C."/>
            <person name="Daugherty S.C."/>
            <person name="Maroo A."/>
            <person name="Vara P.G."/>
            <person name="Tallon L.J."/>
            <person name="Sadzewicz L."/>
            <person name="Vinetz J.M."/>
            <person name="Cespedes Zambrano M.J."/>
            <person name="Fraser-Liggett C.M."/>
            <person name="Tettelin H."/>
        </authorList>
    </citation>
    <scope>NUCLEOTIDE SEQUENCE [LARGE SCALE GENOMIC DNA]</scope>
    <source>
        <strain evidence="2 3">PY-08</strain>
    </source>
</reference>
<protein>
    <submittedName>
        <fullName evidence="2">Membrane protein</fullName>
    </submittedName>
</protein>
<keyword evidence="1" id="KW-0472">Membrane</keyword>
<name>A0AB72ZEF8_YERPE</name>
<evidence type="ECO:0000313" key="2">
    <source>
        <dbReference type="EMBL" id="EIR13448.1"/>
    </source>
</evidence>
<dbReference type="Proteomes" id="UP000003231">
    <property type="component" value="Unassembled WGS sequence"/>
</dbReference>
<evidence type="ECO:0000256" key="1">
    <source>
        <dbReference type="SAM" id="Phobius"/>
    </source>
</evidence>
<proteinExistence type="predicted"/>
<gene>
    <name evidence="2" type="ORF">YPPY08_4198</name>
</gene>
<evidence type="ECO:0000313" key="3">
    <source>
        <dbReference type="Proteomes" id="UP000003231"/>
    </source>
</evidence>
<sequence>MTDIFLLFIFDLMNKTALSTLFLILSQLIIMLFDRKY</sequence>
<organism evidence="2 3">
    <name type="scientific">Yersinia pestis PY-08</name>
    <dbReference type="NCBI Taxonomy" id="992134"/>
    <lineage>
        <taxon>Bacteria</taxon>
        <taxon>Pseudomonadati</taxon>
        <taxon>Pseudomonadota</taxon>
        <taxon>Gammaproteobacteria</taxon>
        <taxon>Enterobacterales</taxon>
        <taxon>Yersiniaceae</taxon>
        <taxon>Yersinia</taxon>
    </lineage>
</organism>